<feature type="transmembrane region" description="Helical" evidence="2">
    <location>
        <begin position="9"/>
        <end position="28"/>
    </location>
</feature>
<feature type="region of interest" description="Disordered" evidence="1">
    <location>
        <begin position="37"/>
        <end position="60"/>
    </location>
</feature>
<dbReference type="RefSeq" id="WP_380829793.1">
    <property type="nucleotide sequence ID" value="NZ_JBHTCG010000022.1"/>
</dbReference>
<feature type="compositionally biased region" description="Low complexity" evidence="1">
    <location>
        <begin position="39"/>
        <end position="60"/>
    </location>
</feature>
<dbReference type="Proteomes" id="UP001596496">
    <property type="component" value="Unassembled WGS sequence"/>
</dbReference>
<accession>A0ABW2P8M4</accession>
<keyword evidence="4" id="KW-1185">Reference proteome</keyword>
<sequence>MVQVNDRRGLVFAGVVVALAAVGIYLSMRPASGGDGELPPGVVTTTTAAPPPSSAASPAPAITPGTFDIYGYLPLSREQIAQAADTAQRFAASYATYRYDEDPASYAERLKAFTTGEFGAVLARDVTTPATVEQNRADEVVSQGTGRLKSIRDISAGSIVLVVTAAQRITAKSGPQNRSADYAVTLTQVGTDWRVFDLQPADAGQDGDPGGADTGENGDTGEGTTQ</sequence>
<organism evidence="3 4">
    <name type="scientific">Sphaerisporangium rhizosphaerae</name>
    <dbReference type="NCBI Taxonomy" id="2269375"/>
    <lineage>
        <taxon>Bacteria</taxon>
        <taxon>Bacillati</taxon>
        <taxon>Actinomycetota</taxon>
        <taxon>Actinomycetes</taxon>
        <taxon>Streptosporangiales</taxon>
        <taxon>Streptosporangiaceae</taxon>
        <taxon>Sphaerisporangium</taxon>
    </lineage>
</organism>
<evidence type="ECO:0000313" key="3">
    <source>
        <dbReference type="EMBL" id="MFC7385963.1"/>
    </source>
</evidence>
<dbReference type="EMBL" id="JBHTCG010000022">
    <property type="protein sequence ID" value="MFC7385963.1"/>
    <property type="molecule type" value="Genomic_DNA"/>
</dbReference>
<evidence type="ECO:0008006" key="5">
    <source>
        <dbReference type="Google" id="ProtNLM"/>
    </source>
</evidence>
<keyword evidence="2" id="KW-1133">Transmembrane helix</keyword>
<evidence type="ECO:0000256" key="1">
    <source>
        <dbReference type="SAM" id="MobiDB-lite"/>
    </source>
</evidence>
<comment type="caution">
    <text evidence="3">The sequence shown here is derived from an EMBL/GenBank/DDBJ whole genome shotgun (WGS) entry which is preliminary data.</text>
</comment>
<reference evidence="4" key="1">
    <citation type="journal article" date="2019" name="Int. J. Syst. Evol. Microbiol.">
        <title>The Global Catalogue of Microorganisms (GCM) 10K type strain sequencing project: providing services to taxonomists for standard genome sequencing and annotation.</title>
        <authorList>
            <consortium name="The Broad Institute Genomics Platform"/>
            <consortium name="The Broad Institute Genome Sequencing Center for Infectious Disease"/>
            <person name="Wu L."/>
            <person name="Ma J."/>
        </authorList>
    </citation>
    <scope>NUCLEOTIDE SEQUENCE [LARGE SCALE GENOMIC DNA]</scope>
    <source>
        <strain evidence="4">CECT 7649</strain>
    </source>
</reference>
<proteinExistence type="predicted"/>
<protein>
    <recommendedName>
        <fullName evidence="5">Mce-associated membrane protein</fullName>
    </recommendedName>
</protein>
<evidence type="ECO:0000256" key="2">
    <source>
        <dbReference type="SAM" id="Phobius"/>
    </source>
</evidence>
<evidence type="ECO:0000313" key="4">
    <source>
        <dbReference type="Proteomes" id="UP001596496"/>
    </source>
</evidence>
<keyword evidence="2" id="KW-0812">Transmembrane</keyword>
<feature type="compositionally biased region" description="Gly residues" evidence="1">
    <location>
        <begin position="207"/>
        <end position="226"/>
    </location>
</feature>
<keyword evidence="2" id="KW-0472">Membrane</keyword>
<name>A0ABW2P8M4_9ACTN</name>
<feature type="region of interest" description="Disordered" evidence="1">
    <location>
        <begin position="197"/>
        <end position="226"/>
    </location>
</feature>
<gene>
    <name evidence="3" type="ORF">ACFQSB_27405</name>
</gene>